<dbReference type="InterPro" id="IPR044492">
    <property type="entry name" value="P_typ_ATPase_HD_dom"/>
</dbReference>
<feature type="transmembrane region" description="Helical" evidence="15">
    <location>
        <begin position="762"/>
        <end position="781"/>
    </location>
</feature>
<dbReference type="GO" id="GO:0055070">
    <property type="term" value="P:copper ion homeostasis"/>
    <property type="evidence" value="ECO:0007669"/>
    <property type="project" value="TreeGrafter"/>
</dbReference>
<reference evidence="17 18" key="1">
    <citation type="submission" date="2018-08" db="EMBL/GenBank/DDBJ databases">
        <title>Salinimonas sediminis sp. nov., a piezophilic bacterium isolated from a deep-sea sediment sample from the New Britain Trench.</title>
        <authorList>
            <person name="Cao J."/>
        </authorList>
    </citation>
    <scope>NUCLEOTIDE SEQUENCE [LARGE SCALE GENOMIC DNA]</scope>
    <source>
        <strain evidence="17 18">N102</strain>
    </source>
</reference>
<dbReference type="SUPFAM" id="SSF81660">
    <property type="entry name" value="Metal cation-transporting ATPase, ATP-binding domain N"/>
    <property type="match status" value="1"/>
</dbReference>
<keyword evidence="9 15" id="KW-0067">ATP-binding</keyword>
<feature type="transmembrane region" description="Helical" evidence="15">
    <location>
        <begin position="451"/>
        <end position="482"/>
    </location>
</feature>
<dbReference type="GO" id="GO:0043682">
    <property type="term" value="F:P-type divalent copper transporter activity"/>
    <property type="evidence" value="ECO:0007669"/>
    <property type="project" value="TreeGrafter"/>
</dbReference>
<dbReference type="InterPro" id="IPR001757">
    <property type="entry name" value="P_typ_ATPase"/>
</dbReference>
<dbReference type="GO" id="GO:0005507">
    <property type="term" value="F:copper ion binding"/>
    <property type="evidence" value="ECO:0007669"/>
    <property type="project" value="TreeGrafter"/>
</dbReference>
<evidence type="ECO:0000256" key="8">
    <source>
        <dbReference type="ARBA" id="ARBA00022741"/>
    </source>
</evidence>
<dbReference type="InterPro" id="IPR023299">
    <property type="entry name" value="ATPase_P-typ_cyto_dom_N"/>
</dbReference>
<dbReference type="SUPFAM" id="SSF81653">
    <property type="entry name" value="Calcium ATPase, transduction domain A"/>
    <property type="match status" value="1"/>
</dbReference>
<organism evidence="17 18">
    <name type="scientific">Salinimonas sediminis</name>
    <dbReference type="NCBI Taxonomy" id="2303538"/>
    <lineage>
        <taxon>Bacteria</taxon>
        <taxon>Pseudomonadati</taxon>
        <taxon>Pseudomonadota</taxon>
        <taxon>Gammaproteobacteria</taxon>
        <taxon>Alteromonadales</taxon>
        <taxon>Alteromonadaceae</taxon>
        <taxon>Alteromonas/Salinimonas group</taxon>
        <taxon>Salinimonas</taxon>
    </lineage>
</organism>
<evidence type="ECO:0000256" key="13">
    <source>
        <dbReference type="ARBA" id="ARBA00023065"/>
    </source>
</evidence>
<keyword evidence="10" id="KW-0460">Magnesium</keyword>
<dbReference type="InterPro" id="IPR021993">
    <property type="entry name" value="ATPase-cat-bd"/>
</dbReference>
<evidence type="ECO:0000256" key="14">
    <source>
        <dbReference type="ARBA" id="ARBA00023136"/>
    </source>
</evidence>
<dbReference type="InterPro" id="IPR023298">
    <property type="entry name" value="ATPase_P-typ_TM_dom_sf"/>
</dbReference>
<evidence type="ECO:0000256" key="10">
    <source>
        <dbReference type="ARBA" id="ARBA00022842"/>
    </source>
</evidence>
<dbReference type="SUPFAM" id="SSF56784">
    <property type="entry name" value="HAD-like"/>
    <property type="match status" value="1"/>
</dbReference>
<dbReference type="Gene3D" id="2.70.150.10">
    <property type="entry name" value="Calcium-transporting ATPase, cytoplasmic transduction domain A"/>
    <property type="match status" value="1"/>
</dbReference>
<dbReference type="PRINTS" id="PR00943">
    <property type="entry name" value="CUATPASE"/>
</dbReference>
<dbReference type="Proteomes" id="UP000262073">
    <property type="component" value="Chromosome"/>
</dbReference>
<dbReference type="InterPro" id="IPR006121">
    <property type="entry name" value="HMA_dom"/>
</dbReference>
<dbReference type="SFLD" id="SFLDG00002">
    <property type="entry name" value="C1.7:_P-type_atpase_like"/>
    <property type="match status" value="1"/>
</dbReference>
<feature type="transmembrane region" description="Helical" evidence="15">
    <location>
        <begin position="424"/>
        <end position="445"/>
    </location>
</feature>
<dbReference type="SUPFAM" id="SSF81665">
    <property type="entry name" value="Calcium ATPase, transmembrane domain M"/>
    <property type="match status" value="1"/>
</dbReference>
<dbReference type="InterPro" id="IPR036163">
    <property type="entry name" value="HMA_dom_sf"/>
</dbReference>
<dbReference type="InterPro" id="IPR017969">
    <property type="entry name" value="Heavy-metal-associated_CS"/>
</dbReference>
<keyword evidence="11" id="KW-1278">Translocase</keyword>
<dbReference type="SUPFAM" id="SSF55008">
    <property type="entry name" value="HMA, heavy metal-associated domain"/>
    <property type="match status" value="1"/>
</dbReference>
<dbReference type="EMBL" id="CP031769">
    <property type="protein sequence ID" value="AXR06633.1"/>
    <property type="molecule type" value="Genomic_DNA"/>
</dbReference>
<evidence type="ECO:0000256" key="15">
    <source>
        <dbReference type="RuleBase" id="RU362081"/>
    </source>
</evidence>
<sequence length="809" mass="88019">MTGNVCFHCHLPLPDAEHFYAQVLGQRQAFCCPGCQAVAEAIVQNGLEDYYRFRTEAAPQAKSAALIPDELTLFDDAELQQDFVQQDDETCETTLTIEGISCAACGWLIERQLAKIAGIRQVAVNVAQRRALIRWQSDQTKLSTILSRLRHIGYNGFPFQPDKHEASYQNEQQGFMKKLGLAGIMTMQVMMLMAAHYFDWLGEMSSFMQQYFNWIALLLTTPVVIYSGAGFYASAYRALRAGSVNMDVPITIAVFLTYGSGFAATWQQSGQVYFESICMFIFLLLLSRFIEHKSRYQAMQISANMLKYIPMSALIVKDGATHPALARKLLPGDTIIVKAGELIPVDGVVCQGSSKVDEAMLTGEPTAVTKVPGDKVHGGTLNRSQVLTIEVQASLAHSLISQIIHLQQQAVANRPTAAKLADQLASYFVLAVLLIASLTYAYWYVMGNPQALWITIAVLVATCPCALGLATPTALTSAVAWLNRQGVLIKRTDVLETIEKVTTVAFDKTGTLTQGDFSIHAQWYANEADKATVLAIAGAIEAHSEHPLAAVFARYRQGSVLLSLPHDVTIHAGLGISACYNRQHYKIGSPAFMLAQDTEDTSCPVLPSLPFTANVMLACNGKLIAAWQISDSIKAGVDSVLARLTQQHKTKTTAILSGDSQYNVDLVARQLNIQHPIAALTPAAKLDYVMQLQARGEIVMMLGDGINDAPVLSQADVAVAVGSGTDIAKASADIIFLNDSLHALPGLFTVSARTRQIIRQNFAWALGYNVCILPLAVSGILHPWMAVVGMSLSSIIVVINSTRLIRFTA</sequence>
<dbReference type="PRINTS" id="PR00119">
    <property type="entry name" value="CATATPASE"/>
</dbReference>
<dbReference type="NCBIfam" id="TIGR01494">
    <property type="entry name" value="ATPase_P-type"/>
    <property type="match status" value="1"/>
</dbReference>
<dbReference type="GO" id="GO:0005886">
    <property type="term" value="C:plasma membrane"/>
    <property type="evidence" value="ECO:0007669"/>
    <property type="project" value="UniProtKB-SubCell"/>
</dbReference>
<protein>
    <submittedName>
        <fullName evidence="17">Heavy metal translocating P-type ATPase</fullName>
    </submittedName>
</protein>
<dbReference type="Gene3D" id="3.30.70.100">
    <property type="match status" value="1"/>
</dbReference>
<keyword evidence="13" id="KW-0406">Ion transport</keyword>
<dbReference type="GO" id="GO:0005524">
    <property type="term" value="F:ATP binding"/>
    <property type="evidence" value="ECO:0007669"/>
    <property type="project" value="UniProtKB-UniRule"/>
</dbReference>
<dbReference type="Pfam" id="PF12156">
    <property type="entry name" value="ATPase-cat_bd"/>
    <property type="match status" value="1"/>
</dbReference>
<feature type="transmembrane region" description="Helical" evidence="15">
    <location>
        <begin position="211"/>
        <end position="236"/>
    </location>
</feature>
<gene>
    <name evidence="17" type="ORF">D0Y50_09765</name>
</gene>
<evidence type="ECO:0000259" key="16">
    <source>
        <dbReference type="PROSITE" id="PS50846"/>
    </source>
</evidence>
<proteinExistence type="inferred from homology"/>
<evidence type="ECO:0000313" key="17">
    <source>
        <dbReference type="EMBL" id="AXR06633.1"/>
    </source>
</evidence>
<dbReference type="PANTHER" id="PTHR43520">
    <property type="entry name" value="ATP7, ISOFORM B"/>
    <property type="match status" value="1"/>
</dbReference>
<dbReference type="SFLD" id="SFLDS00003">
    <property type="entry name" value="Haloacid_Dehalogenase"/>
    <property type="match status" value="1"/>
</dbReference>
<dbReference type="CDD" id="cd00371">
    <property type="entry name" value="HMA"/>
    <property type="match status" value="1"/>
</dbReference>
<evidence type="ECO:0000256" key="11">
    <source>
        <dbReference type="ARBA" id="ARBA00022967"/>
    </source>
</evidence>
<accession>A0A346NM76</accession>
<dbReference type="GO" id="GO:0016887">
    <property type="term" value="F:ATP hydrolysis activity"/>
    <property type="evidence" value="ECO:0007669"/>
    <property type="project" value="InterPro"/>
</dbReference>
<dbReference type="RefSeq" id="WP_117316720.1">
    <property type="nucleotide sequence ID" value="NZ_CP031769.1"/>
</dbReference>
<dbReference type="PROSITE" id="PS00154">
    <property type="entry name" value="ATPASE_E1_E2"/>
    <property type="match status" value="1"/>
</dbReference>
<dbReference type="PANTHER" id="PTHR43520:SF5">
    <property type="entry name" value="CATION-TRANSPORTING P-TYPE ATPASE-RELATED"/>
    <property type="match status" value="1"/>
</dbReference>
<dbReference type="Pfam" id="PF00122">
    <property type="entry name" value="E1-E2_ATPase"/>
    <property type="match status" value="1"/>
</dbReference>
<dbReference type="InterPro" id="IPR059000">
    <property type="entry name" value="ATPase_P-type_domA"/>
</dbReference>
<dbReference type="CDD" id="cd02079">
    <property type="entry name" value="P-type_ATPase_HM"/>
    <property type="match status" value="1"/>
</dbReference>
<evidence type="ECO:0000313" key="18">
    <source>
        <dbReference type="Proteomes" id="UP000262073"/>
    </source>
</evidence>
<evidence type="ECO:0000256" key="4">
    <source>
        <dbReference type="ARBA" id="ARBA00022475"/>
    </source>
</evidence>
<evidence type="ECO:0000256" key="12">
    <source>
        <dbReference type="ARBA" id="ARBA00022989"/>
    </source>
</evidence>
<evidence type="ECO:0000256" key="9">
    <source>
        <dbReference type="ARBA" id="ARBA00022840"/>
    </source>
</evidence>
<dbReference type="Gene3D" id="3.40.50.1000">
    <property type="entry name" value="HAD superfamily/HAD-like"/>
    <property type="match status" value="1"/>
</dbReference>
<feature type="transmembrane region" description="Helical" evidence="15">
    <location>
        <begin position="179"/>
        <end position="199"/>
    </location>
</feature>
<dbReference type="SFLD" id="SFLDF00027">
    <property type="entry name" value="p-type_atpase"/>
    <property type="match status" value="1"/>
</dbReference>
<dbReference type="PROSITE" id="PS50846">
    <property type="entry name" value="HMA_2"/>
    <property type="match status" value="1"/>
</dbReference>
<dbReference type="PROSITE" id="PS01047">
    <property type="entry name" value="HMA_1"/>
    <property type="match status" value="1"/>
</dbReference>
<dbReference type="Pfam" id="PF00403">
    <property type="entry name" value="HMA"/>
    <property type="match status" value="1"/>
</dbReference>
<comment type="similarity">
    <text evidence="2 15">Belongs to the cation transport ATPase (P-type) (TC 3.A.3) family. Type IB subfamily.</text>
</comment>
<dbReference type="NCBIfam" id="TIGR01511">
    <property type="entry name" value="ATPase-IB1_Cu"/>
    <property type="match status" value="1"/>
</dbReference>
<keyword evidence="12 15" id="KW-1133">Transmembrane helix</keyword>
<keyword evidence="6 15" id="KW-0812">Transmembrane</keyword>
<keyword evidence="14 15" id="KW-0472">Membrane</keyword>
<dbReference type="Pfam" id="PF00702">
    <property type="entry name" value="Hydrolase"/>
    <property type="match status" value="1"/>
</dbReference>
<keyword evidence="3" id="KW-0813">Transport</keyword>
<feature type="transmembrane region" description="Helical" evidence="15">
    <location>
        <begin position="248"/>
        <end position="266"/>
    </location>
</feature>
<keyword evidence="7 15" id="KW-0479">Metal-binding</keyword>
<feature type="domain" description="HMA" evidence="16">
    <location>
        <begin position="91"/>
        <end position="157"/>
    </location>
</feature>
<keyword evidence="4 15" id="KW-1003">Cell membrane</keyword>
<dbReference type="InterPro" id="IPR027256">
    <property type="entry name" value="P-typ_ATPase_IB"/>
</dbReference>
<dbReference type="InterPro" id="IPR008250">
    <property type="entry name" value="ATPase_P-typ_transduc_dom_A_sf"/>
</dbReference>
<dbReference type="InterPro" id="IPR023214">
    <property type="entry name" value="HAD_sf"/>
</dbReference>
<evidence type="ECO:0000256" key="2">
    <source>
        <dbReference type="ARBA" id="ARBA00006024"/>
    </source>
</evidence>
<comment type="subcellular location">
    <subcellularLocation>
        <location evidence="1">Cell membrane</location>
        <topology evidence="1">Multi-pass membrane protein</topology>
    </subcellularLocation>
</comment>
<dbReference type="InterPro" id="IPR036412">
    <property type="entry name" value="HAD-like_sf"/>
</dbReference>
<evidence type="ECO:0000256" key="1">
    <source>
        <dbReference type="ARBA" id="ARBA00004651"/>
    </source>
</evidence>
<dbReference type="Gene3D" id="3.40.1110.10">
    <property type="entry name" value="Calcium-transporting ATPase, cytoplasmic domain N"/>
    <property type="match status" value="1"/>
</dbReference>
<evidence type="ECO:0000256" key="7">
    <source>
        <dbReference type="ARBA" id="ARBA00022723"/>
    </source>
</evidence>
<evidence type="ECO:0000256" key="3">
    <source>
        <dbReference type="ARBA" id="ARBA00022448"/>
    </source>
</evidence>
<keyword evidence="8 15" id="KW-0547">Nucleotide-binding</keyword>
<dbReference type="AlphaFoldDB" id="A0A346NM76"/>
<keyword evidence="18" id="KW-1185">Reference proteome</keyword>
<feature type="transmembrane region" description="Helical" evidence="15">
    <location>
        <begin position="272"/>
        <end position="290"/>
    </location>
</feature>
<keyword evidence="5" id="KW-0597">Phosphoprotein</keyword>
<dbReference type="KEGG" id="salm:D0Y50_09765"/>
<dbReference type="InterPro" id="IPR018303">
    <property type="entry name" value="ATPase_P-typ_P_site"/>
</dbReference>
<dbReference type="OrthoDB" id="9814270at2"/>
<name>A0A346NM76_9ALTE</name>
<dbReference type="NCBIfam" id="TIGR01525">
    <property type="entry name" value="ATPase-IB_hvy"/>
    <property type="match status" value="1"/>
</dbReference>
<feature type="transmembrane region" description="Helical" evidence="15">
    <location>
        <begin position="787"/>
        <end position="805"/>
    </location>
</feature>
<evidence type="ECO:0000256" key="5">
    <source>
        <dbReference type="ARBA" id="ARBA00022553"/>
    </source>
</evidence>
<evidence type="ECO:0000256" key="6">
    <source>
        <dbReference type="ARBA" id="ARBA00022692"/>
    </source>
</evidence>